<gene>
    <name evidence="1" type="ORF">KIH79_12445</name>
</gene>
<organism evidence="1 2">
    <name type="scientific">Bifidobacterium miconis</name>
    <dbReference type="NCBI Taxonomy" id="2834435"/>
    <lineage>
        <taxon>Bacteria</taxon>
        <taxon>Bacillati</taxon>
        <taxon>Actinomycetota</taxon>
        <taxon>Actinomycetes</taxon>
        <taxon>Bifidobacteriales</taxon>
        <taxon>Bifidobacteriaceae</taxon>
        <taxon>Bifidobacterium</taxon>
    </lineage>
</organism>
<sequence>MNENAGLVRQAEWFAQELENLLTAVLGARETPYTGVPVGVDNRGEESFLIRQADPEGVPLTVDGRPLLRLAYRFRCTCSNPVNELQVEDSGISLRAEADAEPMFHYDYVRSVRGTIPAAHINVHASNDSATKAMLACGAKAQGRNRRREFVQRGFFPTFSSLHFPVGGDRLRPGLEDVLQMAVYEFGIDTEGGWLDVIEESRERYRETQLRAFVREFPDIAFGELRSGGYLNGDTVVRPERVGRPSRLKRY</sequence>
<name>A0ABS6WIB9_9BIFI</name>
<dbReference type="EMBL" id="JAHBBH010000067">
    <property type="protein sequence ID" value="MBW3093707.1"/>
    <property type="molecule type" value="Genomic_DNA"/>
</dbReference>
<proteinExistence type="predicted"/>
<keyword evidence="2" id="KW-1185">Reference proteome</keyword>
<protein>
    <submittedName>
        <fullName evidence="1">Uncharacterized protein</fullName>
    </submittedName>
</protein>
<reference evidence="1 2" key="1">
    <citation type="submission" date="2021-05" db="EMBL/GenBank/DDBJ databases">
        <title>Phylogenetic classification of ten novel species belonging to the genus Bifidobacterium comprising B. colchicus sp. nov., B. abeli sp. nov., B. bicoloris sp. nov., B. guerezis sp. nov., B. rosaliae sp. nov., B. santillanensis sp. nov., B. argentati sp. nov., B. amazzoni sp. nov., B. pluviali sp. nov., and B. pinnaculum sp. nov.</title>
        <authorList>
            <person name="Lugli G.A."/>
            <person name="Ruiz Garcia L."/>
            <person name="Margolles A."/>
            <person name="Ventura M."/>
        </authorList>
    </citation>
    <scope>NUCLEOTIDE SEQUENCE [LARGE SCALE GENOMIC DNA]</scope>
    <source>
        <strain evidence="1 2">82T10</strain>
    </source>
</reference>
<comment type="caution">
    <text evidence="1">The sequence shown here is derived from an EMBL/GenBank/DDBJ whole genome shotgun (WGS) entry which is preliminary data.</text>
</comment>
<dbReference type="Proteomes" id="UP000700815">
    <property type="component" value="Unassembled WGS sequence"/>
</dbReference>
<evidence type="ECO:0000313" key="1">
    <source>
        <dbReference type="EMBL" id="MBW3093707.1"/>
    </source>
</evidence>
<accession>A0ABS6WIB9</accession>
<evidence type="ECO:0000313" key="2">
    <source>
        <dbReference type="Proteomes" id="UP000700815"/>
    </source>
</evidence>
<dbReference type="RefSeq" id="WP_219059661.1">
    <property type="nucleotide sequence ID" value="NZ_JAHBBH010000067.1"/>
</dbReference>